<dbReference type="KEGG" id="zdf:AN401_07230"/>
<dbReference type="EMBL" id="CP012621">
    <property type="protein sequence ID" value="ATG73675.1"/>
    <property type="molecule type" value="Genomic_DNA"/>
</dbReference>
<name>A0A291HNF7_9GAMM</name>
<dbReference type="Proteomes" id="UP000217763">
    <property type="component" value="Chromosome"/>
</dbReference>
<protein>
    <recommendedName>
        <fullName evidence="3">Head decoration protein</fullName>
    </recommendedName>
</protein>
<evidence type="ECO:0000313" key="2">
    <source>
        <dbReference type="Proteomes" id="UP000217763"/>
    </source>
</evidence>
<reference evidence="2" key="1">
    <citation type="submission" date="2015-09" db="EMBL/GenBank/DDBJ databases">
        <authorList>
            <person name="Shao Z."/>
            <person name="Wang L."/>
        </authorList>
    </citation>
    <scope>NUCLEOTIDE SEQUENCE [LARGE SCALE GENOMIC DNA]</scope>
    <source>
        <strain evidence="2">F13-1</strain>
    </source>
</reference>
<accession>A0A291HNF7</accession>
<keyword evidence="2" id="KW-1185">Reference proteome</keyword>
<dbReference type="AlphaFoldDB" id="A0A291HNF7"/>
<evidence type="ECO:0000313" key="1">
    <source>
        <dbReference type="EMBL" id="ATG73675.1"/>
    </source>
</evidence>
<proteinExistence type="predicted"/>
<dbReference type="RefSeq" id="WP_096778949.1">
    <property type="nucleotide sequence ID" value="NZ_CP012621.1"/>
</dbReference>
<gene>
    <name evidence="1" type="ORF">AN401_07230</name>
</gene>
<evidence type="ECO:0008006" key="3">
    <source>
        <dbReference type="Google" id="ProtNLM"/>
    </source>
</evidence>
<organism evidence="1 2">
    <name type="scientific">Zobellella denitrificans</name>
    <dbReference type="NCBI Taxonomy" id="347534"/>
    <lineage>
        <taxon>Bacteria</taxon>
        <taxon>Pseudomonadati</taxon>
        <taxon>Pseudomonadota</taxon>
        <taxon>Gammaproteobacteria</taxon>
        <taxon>Aeromonadales</taxon>
        <taxon>Aeromonadaceae</taxon>
        <taxon>Zobellella</taxon>
    </lineage>
</organism>
<sequence>MATTKPRNTARRAGVFRAYEVAANAVINAGAIVVLNASDYADKATTATGLVALGIARSSVDNTGGANGDLVIEVERGYFHLGNSAAADEITLGDIGKPCYLVDDETVALTHATNTRSLAGYVDDVDANGVWVRIDPTSGINA</sequence>